<evidence type="ECO:0000313" key="2">
    <source>
        <dbReference type="EMBL" id="ADH88451.1"/>
    </source>
</evidence>
<dbReference type="GO" id="GO:0032259">
    <property type="term" value="P:methylation"/>
    <property type="evidence" value="ECO:0007669"/>
    <property type="project" value="UniProtKB-KW"/>
</dbReference>
<reference evidence="2 3" key="1">
    <citation type="journal article" date="2012" name="Stand. Genomic Sci.">
        <title>Complete genome sequence of the facultatively chemolithoautotrophic and methylotrophic alpha Proteobacterium Starkeya novella type strain (ATCC 8093(T)).</title>
        <authorList>
            <person name="Kappler U."/>
            <person name="Davenport K."/>
            <person name="Beatson S."/>
            <person name="Lucas S."/>
            <person name="Lapidus A."/>
            <person name="Copeland A."/>
            <person name="Berry K.W."/>
            <person name="Glavina Del Rio T."/>
            <person name="Hammon N."/>
            <person name="Dalin E."/>
            <person name="Tice H."/>
            <person name="Pitluck S."/>
            <person name="Richardson P."/>
            <person name="Bruce D."/>
            <person name="Goodwin L.A."/>
            <person name="Han C."/>
            <person name="Tapia R."/>
            <person name="Detter J.C."/>
            <person name="Chang Y.J."/>
            <person name="Jeffries C.D."/>
            <person name="Land M."/>
            <person name="Hauser L."/>
            <person name="Kyrpides N.C."/>
            <person name="Goker M."/>
            <person name="Ivanova N."/>
            <person name="Klenk H.P."/>
            <person name="Woyke T."/>
        </authorList>
    </citation>
    <scope>NUCLEOTIDE SEQUENCE [LARGE SCALE GENOMIC DNA]</scope>
    <source>
        <strain evidence="3">ATCC 8093 / DSM 506 / JCM 20403 / CCM 1077 / IAM 12100 / NBRC 12443 / NCIMB 10456</strain>
    </source>
</reference>
<sequence length="391" mass="42044">MLKRIAAGVDASRLGATLDASLRESAAAIDVQLRASTENIERQLRILTEGADSQLKNLSASLSLLRAHEIVRQLATEHRFDAVDARFDKISGGFGPIHRRFDVVDESLNALCRQARASIDLMGHALRRRVIPLSHEVLCRTSFGWLLADGEDLPLIAAMAEAGDALEPGTSQVIQNILGEGDAALDVGAHIGTLTLVMAAKVGRQGRVMAFEPTPRTAELLRKSVQLHDLDQVITVVETAVGAANGTGRLHLGLTSGHNSLLPVPEGEGSVDVPVAPLDALVPETVVPRLVKIDVEGNEMDVLRGMEGILARAPMVALIVEFGPSHLRRSGIASADWLDAFVRHGFTPWMIDETDGSISAARLSAIESMDSINLLMLPDEPGRWPLLRVRS</sequence>
<name>D7A7K3_ANCN5</name>
<keyword evidence="2" id="KW-0808">Transferase</keyword>
<gene>
    <name evidence="2" type="ordered locus">Snov_1132</name>
</gene>
<proteinExistence type="predicted"/>
<dbReference type="GO" id="GO:0008168">
    <property type="term" value="F:methyltransferase activity"/>
    <property type="evidence" value="ECO:0007669"/>
    <property type="project" value="UniProtKB-KW"/>
</dbReference>
<keyword evidence="3" id="KW-1185">Reference proteome</keyword>
<evidence type="ECO:0000259" key="1">
    <source>
        <dbReference type="Pfam" id="PF05050"/>
    </source>
</evidence>
<dbReference type="HOGENOM" id="CLU_629613_0_0_5"/>
<dbReference type="Proteomes" id="UP000006633">
    <property type="component" value="Chromosome"/>
</dbReference>
<dbReference type="InterPro" id="IPR006342">
    <property type="entry name" value="FkbM_mtfrase"/>
</dbReference>
<feature type="domain" description="Methyltransferase FkbM" evidence="1">
    <location>
        <begin position="186"/>
        <end position="346"/>
    </location>
</feature>
<evidence type="ECO:0000313" key="3">
    <source>
        <dbReference type="Proteomes" id="UP000006633"/>
    </source>
</evidence>
<protein>
    <submittedName>
        <fullName evidence="2">Methyltransferase FkbM family</fullName>
    </submittedName>
</protein>
<dbReference type="Gene3D" id="3.40.50.150">
    <property type="entry name" value="Vaccinia Virus protein VP39"/>
    <property type="match status" value="1"/>
</dbReference>
<dbReference type="Pfam" id="PF05050">
    <property type="entry name" value="Methyltransf_21"/>
    <property type="match status" value="1"/>
</dbReference>
<dbReference type="InterPro" id="IPR052514">
    <property type="entry name" value="SAM-dependent_MTase"/>
</dbReference>
<dbReference type="STRING" id="639283.Snov_1132"/>
<dbReference type="PANTHER" id="PTHR34203">
    <property type="entry name" value="METHYLTRANSFERASE, FKBM FAMILY PROTEIN"/>
    <property type="match status" value="1"/>
</dbReference>
<dbReference type="KEGG" id="sno:Snov_1132"/>
<dbReference type="AlphaFoldDB" id="D7A7K3"/>
<dbReference type="InterPro" id="IPR029063">
    <property type="entry name" value="SAM-dependent_MTases_sf"/>
</dbReference>
<dbReference type="PANTHER" id="PTHR34203:SF15">
    <property type="entry name" value="SLL1173 PROTEIN"/>
    <property type="match status" value="1"/>
</dbReference>
<dbReference type="eggNOG" id="COG2242">
    <property type="taxonomic scope" value="Bacteria"/>
</dbReference>
<organism evidence="2 3">
    <name type="scientific">Ancylobacter novellus (strain ATCC 8093 / DSM 506 / JCM 20403 / CCM 1077 / IAM 12100 / NBRC 12443 / NCIMB 10456)</name>
    <name type="common">Starkeya novella</name>
    <dbReference type="NCBI Taxonomy" id="639283"/>
    <lineage>
        <taxon>Bacteria</taxon>
        <taxon>Pseudomonadati</taxon>
        <taxon>Pseudomonadota</taxon>
        <taxon>Alphaproteobacteria</taxon>
        <taxon>Hyphomicrobiales</taxon>
        <taxon>Xanthobacteraceae</taxon>
        <taxon>Ancylobacter</taxon>
    </lineage>
</organism>
<accession>D7A7K3</accession>
<dbReference type="EMBL" id="CP002026">
    <property type="protein sequence ID" value="ADH88451.1"/>
    <property type="molecule type" value="Genomic_DNA"/>
</dbReference>
<keyword evidence="2" id="KW-0489">Methyltransferase</keyword>
<dbReference type="NCBIfam" id="TIGR01444">
    <property type="entry name" value="fkbM_fam"/>
    <property type="match status" value="1"/>
</dbReference>
<dbReference type="SUPFAM" id="SSF53335">
    <property type="entry name" value="S-adenosyl-L-methionine-dependent methyltransferases"/>
    <property type="match status" value="1"/>
</dbReference>